<dbReference type="InterPro" id="IPR005000">
    <property type="entry name" value="Aldolase/citrate-lyase_domain"/>
</dbReference>
<evidence type="ECO:0000256" key="1">
    <source>
        <dbReference type="ARBA" id="ARBA00022723"/>
    </source>
</evidence>
<dbReference type="PANTHER" id="PTHR30502:SF8">
    <property type="entry name" value="SYNTHASE, PUTATIVE-RELATED"/>
    <property type="match status" value="1"/>
</dbReference>
<name>A0A1Y2BD68_9TREE</name>
<keyword evidence="4" id="KW-0670">Pyruvate</keyword>
<dbReference type="Gene3D" id="3.20.20.60">
    <property type="entry name" value="Phosphoenolpyruvate-binding domains"/>
    <property type="match status" value="1"/>
</dbReference>
<dbReference type="InParanoid" id="A0A1Y2BD68"/>
<gene>
    <name evidence="4" type="ORF">BCR39DRAFT_504582</name>
</gene>
<evidence type="ECO:0000313" key="5">
    <source>
        <dbReference type="Proteomes" id="UP000193986"/>
    </source>
</evidence>
<organism evidence="4 5">
    <name type="scientific">Naematelia encephala</name>
    <dbReference type="NCBI Taxonomy" id="71784"/>
    <lineage>
        <taxon>Eukaryota</taxon>
        <taxon>Fungi</taxon>
        <taxon>Dikarya</taxon>
        <taxon>Basidiomycota</taxon>
        <taxon>Agaricomycotina</taxon>
        <taxon>Tremellomycetes</taxon>
        <taxon>Tremellales</taxon>
        <taxon>Naemateliaceae</taxon>
        <taxon>Naematelia</taxon>
    </lineage>
</organism>
<feature type="domain" description="HpcH/HpaI aldolase/citrate lyase" evidence="3">
    <location>
        <begin position="79"/>
        <end position="281"/>
    </location>
</feature>
<dbReference type="InterPro" id="IPR015813">
    <property type="entry name" value="Pyrv/PenolPyrv_kinase-like_dom"/>
</dbReference>
<dbReference type="InterPro" id="IPR040442">
    <property type="entry name" value="Pyrv_kinase-like_dom_sf"/>
</dbReference>
<dbReference type="EMBL" id="MCFC01000012">
    <property type="protein sequence ID" value="ORY32005.1"/>
    <property type="molecule type" value="Genomic_DNA"/>
</dbReference>
<accession>A0A1Y2BD68</accession>
<dbReference type="GO" id="GO:0046872">
    <property type="term" value="F:metal ion binding"/>
    <property type="evidence" value="ECO:0007669"/>
    <property type="project" value="UniProtKB-KW"/>
</dbReference>
<protein>
    <submittedName>
        <fullName evidence="4">Pyruvate/Phosphoenolpyruvate kinase-like domain-containing protein</fullName>
    </submittedName>
</protein>
<keyword evidence="1" id="KW-0479">Metal-binding</keyword>
<dbReference type="PANTHER" id="PTHR30502">
    <property type="entry name" value="2-KETO-3-DEOXY-L-RHAMNONATE ALDOLASE"/>
    <property type="match status" value="1"/>
</dbReference>
<keyword evidence="4" id="KW-0418">Kinase</keyword>
<dbReference type="GO" id="GO:0016301">
    <property type="term" value="F:kinase activity"/>
    <property type="evidence" value="ECO:0007669"/>
    <property type="project" value="UniProtKB-KW"/>
</dbReference>
<proteinExistence type="predicted"/>
<dbReference type="Proteomes" id="UP000193986">
    <property type="component" value="Unassembled WGS sequence"/>
</dbReference>
<evidence type="ECO:0000313" key="4">
    <source>
        <dbReference type="EMBL" id="ORY32005.1"/>
    </source>
</evidence>
<evidence type="ECO:0000256" key="2">
    <source>
        <dbReference type="ARBA" id="ARBA00023239"/>
    </source>
</evidence>
<dbReference type="OrthoDB" id="1621678at2759"/>
<dbReference type="GO" id="GO:0016832">
    <property type="term" value="F:aldehyde-lyase activity"/>
    <property type="evidence" value="ECO:0007669"/>
    <property type="project" value="TreeGrafter"/>
</dbReference>
<dbReference type="Pfam" id="PF03328">
    <property type="entry name" value="HpcH_HpaI"/>
    <property type="match status" value="1"/>
</dbReference>
<reference evidence="4 5" key="1">
    <citation type="submission" date="2016-07" db="EMBL/GenBank/DDBJ databases">
        <title>Pervasive Adenine N6-methylation of Active Genes in Fungi.</title>
        <authorList>
            <consortium name="DOE Joint Genome Institute"/>
            <person name="Mondo S.J."/>
            <person name="Dannebaum R.O."/>
            <person name="Kuo R.C."/>
            <person name="Labutti K."/>
            <person name="Haridas S."/>
            <person name="Kuo A."/>
            <person name="Salamov A."/>
            <person name="Ahrendt S.R."/>
            <person name="Lipzen A."/>
            <person name="Sullivan W."/>
            <person name="Andreopoulos W.B."/>
            <person name="Clum A."/>
            <person name="Lindquist E."/>
            <person name="Daum C."/>
            <person name="Ramamoorthy G.K."/>
            <person name="Gryganskyi A."/>
            <person name="Culley D."/>
            <person name="Magnuson J.K."/>
            <person name="James T.Y."/>
            <person name="O'Malley M.A."/>
            <person name="Stajich J.E."/>
            <person name="Spatafora J.W."/>
            <person name="Visel A."/>
            <person name="Grigoriev I.V."/>
        </authorList>
    </citation>
    <scope>NUCLEOTIDE SEQUENCE [LARGE SCALE GENOMIC DNA]</scope>
    <source>
        <strain evidence="4 5">68-887.2</strain>
    </source>
</reference>
<comment type="caution">
    <text evidence="4">The sequence shown here is derived from an EMBL/GenBank/DDBJ whole genome shotgun (WGS) entry which is preliminary data.</text>
</comment>
<dbReference type="GO" id="GO:0005737">
    <property type="term" value="C:cytoplasm"/>
    <property type="evidence" value="ECO:0007669"/>
    <property type="project" value="TreeGrafter"/>
</dbReference>
<keyword evidence="2" id="KW-0456">Lyase</keyword>
<sequence length="336" mass="36456">MSSHTARNIDENGEPLPFGTPAILAAFGIPPPPKQDPPMREFRGNTLAHPFFMKERMKLSREKPMMGIWYGAFPSIPVARAIGQAGFDFVLLDWEHTPYTIESVGELIKTISYSGEGDSAVIVRVPSHEHSYISWALDAGASAIILPHVRVQLTSYTSADESRQKLSNRQRPPSITYGSPLVLILLQLGGNRSFPPNAMLFGYNDGASGGGGGMEVWNRAAVILQIENELGAENADAMAAIDGADLGLEVGTTLLEMYGNPRWIAAVQKISAAAKKHNKAAFMPALFPQTVELNLNLGFGMLTCTNDGYAFVRALRSELLVGTKALDAWKEKNGNK</sequence>
<dbReference type="AlphaFoldDB" id="A0A1Y2BD68"/>
<evidence type="ECO:0000259" key="3">
    <source>
        <dbReference type="Pfam" id="PF03328"/>
    </source>
</evidence>
<keyword evidence="5" id="KW-1185">Reference proteome</keyword>
<keyword evidence="4" id="KW-0808">Transferase</keyword>
<dbReference type="STRING" id="71784.A0A1Y2BD68"/>
<dbReference type="InterPro" id="IPR050251">
    <property type="entry name" value="HpcH-HpaI_aldolase"/>
</dbReference>
<dbReference type="SUPFAM" id="SSF51621">
    <property type="entry name" value="Phosphoenolpyruvate/pyruvate domain"/>
    <property type="match status" value="1"/>
</dbReference>